<dbReference type="Gene3D" id="3.30.310.40">
    <property type="match status" value="1"/>
</dbReference>
<keyword evidence="8" id="KW-0539">Nucleus</keyword>
<dbReference type="InterPro" id="IPR052054">
    <property type="entry name" value="Oxidative_DNA_repair_enzyme"/>
</dbReference>
<protein>
    <recommendedName>
        <fullName evidence="13">N-glycosylase/DNA lyase</fullName>
        <ecNumber evidence="3">4.2.99.18</ecNumber>
    </recommendedName>
</protein>
<dbReference type="GO" id="GO:0006285">
    <property type="term" value="P:base-excision repair, AP site formation"/>
    <property type="evidence" value="ECO:0007669"/>
    <property type="project" value="TreeGrafter"/>
</dbReference>
<evidence type="ECO:0000256" key="5">
    <source>
        <dbReference type="ARBA" id="ARBA00022801"/>
    </source>
</evidence>
<keyword evidence="5" id="KW-0378">Hydrolase</keyword>
<dbReference type="SMART" id="SM00478">
    <property type="entry name" value="ENDO3c"/>
    <property type="match status" value="1"/>
</dbReference>
<keyword evidence="10" id="KW-0326">Glycosidase</keyword>
<dbReference type="GO" id="GO:0034039">
    <property type="term" value="F:8-oxo-7,8-dihydroguanine DNA N-glycosylase activity"/>
    <property type="evidence" value="ECO:0007669"/>
    <property type="project" value="TreeGrafter"/>
</dbReference>
<keyword evidence="4" id="KW-0227">DNA damage</keyword>
<dbReference type="Gene3D" id="1.10.1670.10">
    <property type="entry name" value="Helix-hairpin-Helix base-excision DNA repair enzymes (C-terminal)"/>
    <property type="match status" value="1"/>
</dbReference>
<keyword evidence="9" id="KW-0511">Multifunctional enzyme</keyword>
<evidence type="ECO:0000256" key="11">
    <source>
        <dbReference type="ARBA" id="ARBA00025652"/>
    </source>
</evidence>
<dbReference type="Gene3D" id="1.10.340.30">
    <property type="entry name" value="Hypothetical protein, domain 2"/>
    <property type="match status" value="1"/>
</dbReference>
<evidence type="ECO:0000259" key="15">
    <source>
        <dbReference type="SMART" id="SM00478"/>
    </source>
</evidence>
<evidence type="ECO:0000256" key="4">
    <source>
        <dbReference type="ARBA" id="ARBA00022763"/>
    </source>
</evidence>
<feature type="region of interest" description="Disordered" evidence="14">
    <location>
        <begin position="475"/>
        <end position="497"/>
    </location>
</feature>
<gene>
    <name evidence="16" type="primary">ORF57049</name>
</gene>
<dbReference type="FunFam" id="1.10.340.30:FF:000006">
    <property type="entry name" value="N-glycosylase/DNA lyase isoform X2"/>
    <property type="match status" value="1"/>
</dbReference>
<dbReference type="InterPro" id="IPR003265">
    <property type="entry name" value="HhH-GPD_domain"/>
</dbReference>
<comment type="function">
    <text evidence="11">DNA repair enzyme that incises DNA at 8-oxoG residues. Excises 7,8-dihydro-8-oxoguanine and 2,6-diamino-4-hydroxy-5-N-methylformamidopyrimidine (FAPY) from damaged DNA. Has a beta-lyase activity that nicks DNA 3' to the lesion.</text>
</comment>
<dbReference type="PANTHER" id="PTHR10242">
    <property type="entry name" value="8-OXOGUANINE DNA GLYCOSYLASE"/>
    <property type="match status" value="1"/>
</dbReference>
<feature type="compositionally biased region" description="Basic and acidic residues" evidence="14">
    <location>
        <begin position="475"/>
        <end position="486"/>
    </location>
</feature>
<organism evidence="16">
    <name type="scientific">Arion vulgaris</name>
    <dbReference type="NCBI Taxonomy" id="1028688"/>
    <lineage>
        <taxon>Eukaryota</taxon>
        <taxon>Metazoa</taxon>
        <taxon>Spiralia</taxon>
        <taxon>Lophotrochozoa</taxon>
        <taxon>Mollusca</taxon>
        <taxon>Gastropoda</taxon>
        <taxon>Heterobranchia</taxon>
        <taxon>Euthyneura</taxon>
        <taxon>Panpulmonata</taxon>
        <taxon>Eupulmonata</taxon>
        <taxon>Stylommatophora</taxon>
        <taxon>Helicina</taxon>
        <taxon>Arionoidea</taxon>
        <taxon>Arionidae</taxon>
        <taxon>Arion</taxon>
    </lineage>
</organism>
<comment type="catalytic activity">
    <reaction evidence="12">
        <text>2'-deoxyribonucleotide-(2'-deoxyribose 5'-phosphate)-2'-deoxyribonucleotide-DNA = a 3'-end 2'-deoxyribonucleotide-(2,3-dehydro-2,3-deoxyribose 5'-phosphate)-DNA + a 5'-end 5'-phospho-2'-deoxyribonucleoside-DNA + H(+)</text>
        <dbReference type="Rhea" id="RHEA:66592"/>
        <dbReference type="Rhea" id="RHEA-COMP:13180"/>
        <dbReference type="Rhea" id="RHEA-COMP:16897"/>
        <dbReference type="Rhea" id="RHEA-COMP:17067"/>
        <dbReference type="ChEBI" id="CHEBI:15378"/>
        <dbReference type="ChEBI" id="CHEBI:136412"/>
        <dbReference type="ChEBI" id="CHEBI:157695"/>
        <dbReference type="ChEBI" id="CHEBI:167181"/>
        <dbReference type="EC" id="4.2.99.18"/>
    </reaction>
</comment>
<evidence type="ECO:0000256" key="10">
    <source>
        <dbReference type="ARBA" id="ARBA00023295"/>
    </source>
</evidence>
<accession>A0A0B6ZDW7</accession>
<dbReference type="InterPro" id="IPR023170">
    <property type="entry name" value="HhH_base_excis_C"/>
</dbReference>
<evidence type="ECO:0000256" key="12">
    <source>
        <dbReference type="ARBA" id="ARBA00044632"/>
    </source>
</evidence>
<name>A0A0B6ZDW7_9EUPU</name>
<evidence type="ECO:0000256" key="6">
    <source>
        <dbReference type="ARBA" id="ARBA00023204"/>
    </source>
</evidence>
<keyword evidence="6" id="KW-0234">DNA repair</keyword>
<dbReference type="SUPFAM" id="SSF55945">
    <property type="entry name" value="TATA-box binding protein-like"/>
    <property type="match status" value="2"/>
</dbReference>
<dbReference type="InterPro" id="IPR011257">
    <property type="entry name" value="DNA_glycosylase"/>
</dbReference>
<evidence type="ECO:0000256" key="8">
    <source>
        <dbReference type="ARBA" id="ARBA00023242"/>
    </source>
</evidence>
<dbReference type="Pfam" id="PF07934">
    <property type="entry name" value="OGG_N"/>
    <property type="match status" value="1"/>
</dbReference>
<dbReference type="EMBL" id="HACG01019156">
    <property type="protein sequence ID" value="CEK66021.1"/>
    <property type="molecule type" value="Transcribed_RNA"/>
</dbReference>
<evidence type="ECO:0000256" key="13">
    <source>
        <dbReference type="ARBA" id="ARBA00073127"/>
    </source>
</evidence>
<reference evidence="16" key="1">
    <citation type="submission" date="2014-12" db="EMBL/GenBank/DDBJ databases">
        <title>Insight into the proteome of Arion vulgaris.</title>
        <authorList>
            <person name="Aradska J."/>
            <person name="Bulat T."/>
            <person name="Smidak R."/>
            <person name="Sarate P."/>
            <person name="Gangsoo J."/>
            <person name="Sialana F."/>
            <person name="Bilban M."/>
            <person name="Lubec G."/>
        </authorList>
    </citation>
    <scope>NUCLEOTIDE SEQUENCE</scope>
    <source>
        <tissue evidence="16">Skin</tissue>
    </source>
</reference>
<evidence type="ECO:0000256" key="9">
    <source>
        <dbReference type="ARBA" id="ARBA00023268"/>
    </source>
</evidence>
<dbReference type="InterPro" id="IPR012904">
    <property type="entry name" value="OGG_N"/>
</dbReference>
<sequence length="497" mass="56727">MAACSWKHFMCTKTQLCIDIVLVAGQSFRWKKNSAGEWLGVMAGLVWRLKQTDDRILYQVYGPDKMLASKITNQNSLKTSQDGICENVDLKCVPQVCEIKQEVSDIYKSNLELGSRLRIKTENSQVEGTESISCEINELSSLNSHSRNKDRFKEEITLKQKADGLVKNVTVTVSGRRNPSRVIKIKSDQMISEDEIKTEQLQDLSNGITYSSIHEKEELHYSLLYDYFQFSIDLCDLYKYWSSKDSHFQKIGENFQGIRLIRQNPTECLLSFVCSSNNHISRISSMVEKLCTHYGERITSVDGTDYYTFPSLSALCGDDVESHLRELGFGYRAKFIASIAKDITQKKGEGWLESLQEKSYSEAKVELMTLLGVGAKVADCVCLMSLDKHEALPVDTHVWQITLKNYMARLNGAKSLTEKLYNDIGNFYRDLWGPYAGWAQAVLFAANLRHNKERNEGKTDTISIKKINDDKKLLQTEKRTRQKDSKNTITGKKKKRI</sequence>
<evidence type="ECO:0000256" key="1">
    <source>
        <dbReference type="ARBA" id="ARBA00004123"/>
    </source>
</evidence>
<dbReference type="PANTHER" id="PTHR10242:SF2">
    <property type="entry name" value="N-GLYCOSYLASE_DNA LYASE"/>
    <property type="match status" value="1"/>
</dbReference>
<dbReference type="GO" id="GO:0005634">
    <property type="term" value="C:nucleus"/>
    <property type="evidence" value="ECO:0007669"/>
    <property type="project" value="UniProtKB-SubCell"/>
</dbReference>
<evidence type="ECO:0000256" key="2">
    <source>
        <dbReference type="ARBA" id="ARBA00010679"/>
    </source>
</evidence>
<keyword evidence="7" id="KW-0456">Lyase</keyword>
<dbReference type="GO" id="GO:0003684">
    <property type="term" value="F:damaged DNA binding"/>
    <property type="evidence" value="ECO:0007669"/>
    <property type="project" value="InterPro"/>
</dbReference>
<evidence type="ECO:0000256" key="7">
    <source>
        <dbReference type="ARBA" id="ARBA00023239"/>
    </source>
</evidence>
<evidence type="ECO:0000256" key="3">
    <source>
        <dbReference type="ARBA" id="ARBA00012720"/>
    </source>
</evidence>
<dbReference type="GO" id="GO:0140078">
    <property type="term" value="F:class I DNA-(apurinic or apyrimidinic site) endonuclease activity"/>
    <property type="evidence" value="ECO:0007669"/>
    <property type="project" value="UniProtKB-EC"/>
</dbReference>
<dbReference type="SUPFAM" id="SSF48150">
    <property type="entry name" value="DNA-glycosylase"/>
    <property type="match status" value="1"/>
</dbReference>
<comment type="subcellular location">
    <subcellularLocation>
        <location evidence="1">Nucleus</location>
    </subcellularLocation>
</comment>
<dbReference type="CDD" id="cd00056">
    <property type="entry name" value="ENDO3c"/>
    <property type="match status" value="1"/>
</dbReference>
<dbReference type="Pfam" id="PF00730">
    <property type="entry name" value="HhH-GPD"/>
    <property type="match status" value="1"/>
</dbReference>
<comment type="similarity">
    <text evidence="2">Belongs to the type-1 OGG1 family.</text>
</comment>
<proteinExistence type="inferred from homology"/>
<evidence type="ECO:0000313" key="16">
    <source>
        <dbReference type="EMBL" id="CEK66021.1"/>
    </source>
</evidence>
<dbReference type="AlphaFoldDB" id="A0A0B6ZDW7"/>
<evidence type="ECO:0000256" key="14">
    <source>
        <dbReference type="SAM" id="MobiDB-lite"/>
    </source>
</evidence>
<dbReference type="GO" id="GO:0006289">
    <property type="term" value="P:nucleotide-excision repair"/>
    <property type="evidence" value="ECO:0007669"/>
    <property type="project" value="InterPro"/>
</dbReference>
<feature type="domain" description="HhH-GPD" evidence="15">
    <location>
        <begin position="274"/>
        <end position="441"/>
    </location>
</feature>
<dbReference type="FunFam" id="1.10.1670.10:FF:000005">
    <property type="entry name" value="N-glycosylase/DNA lyase OGG1"/>
    <property type="match status" value="1"/>
</dbReference>
<dbReference type="EC" id="4.2.99.18" evidence="3"/>